<evidence type="ECO:0000259" key="2">
    <source>
        <dbReference type="Pfam" id="PF26130"/>
    </source>
</evidence>
<organism evidence="3 4">
    <name type="scientific">Tagetes erecta</name>
    <name type="common">African marigold</name>
    <dbReference type="NCBI Taxonomy" id="13708"/>
    <lineage>
        <taxon>Eukaryota</taxon>
        <taxon>Viridiplantae</taxon>
        <taxon>Streptophyta</taxon>
        <taxon>Embryophyta</taxon>
        <taxon>Tracheophyta</taxon>
        <taxon>Spermatophyta</taxon>
        <taxon>Magnoliopsida</taxon>
        <taxon>eudicotyledons</taxon>
        <taxon>Gunneridae</taxon>
        <taxon>Pentapetalae</taxon>
        <taxon>asterids</taxon>
        <taxon>campanulids</taxon>
        <taxon>Asterales</taxon>
        <taxon>Asteraceae</taxon>
        <taxon>Asteroideae</taxon>
        <taxon>Heliantheae alliance</taxon>
        <taxon>Tageteae</taxon>
        <taxon>Tagetes</taxon>
    </lineage>
</organism>
<proteinExistence type="predicted"/>
<dbReference type="Pfam" id="PF26130">
    <property type="entry name" value="PB1-like"/>
    <property type="match status" value="1"/>
</dbReference>
<evidence type="ECO:0000256" key="1">
    <source>
        <dbReference type="SAM" id="MobiDB-lite"/>
    </source>
</evidence>
<dbReference type="Proteomes" id="UP001229421">
    <property type="component" value="Unassembled WGS sequence"/>
</dbReference>
<sequence>MVVIRSESDEADYTDFYDIYPEYFSIKLHHGGEFRVLDHHNVYVKGKVNYVDLINPDKFCVFDLNDIVVELGYDKKAIYYYHYLVPGGDLDFGLRALGNDADILHFMEDIKDNKCISVYIEHGKTRLITYFVSPTKTKLVLKEIEKGDTSVHVVTKRLLLDWNSKHVNQEHFEGDNMGSSAKQPEHVNQEHFESLNGGMQRNWIDEMLFDDMVFDYENEHMVNDVHETVGNEGETGNEDETGNGDETNGNEDETSNEDETGNRDEACNGDETGNVQQTGNVDDDVIVDEQNKIDEVDVDMEHFKVYFDENNGIEINENEEEDYLSNDSFETCSSDGECGFEKLRRKALRKLKNQQKSCTFFVKTNK</sequence>
<evidence type="ECO:0000313" key="4">
    <source>
        <dbReference type="Proteomes" id="UP001229421"/>
    </source>
</evidence>
<protein>
    <recommendedName>
        <fullName evidence="2">PB1-like domain-containing protein</fullName>
    </recommendedName>
</protein>
<reference evidence="3" key="1">
    <citation type="journal article" date="2023" name="bioRxiv">
        <title>Improved chromosome-level genome assembly for marigold (Tagetes erecta).</title>
        <authorList>
            <person name="Jiang F."/>
            <person name="Yuan L."/>
            <person name="Wang S."/>
            <person name="Wang H."/>
            <person name="Xu D."/>
            <person name="Wang A."/>
            <person name="Fan W."/>
        </authorList>
    </citation>
    <scope>NUCLEOTIDE SEQUENCE</scope>
    <source>
        <strain evidence="3">WSJ</strain>
        <tissue evidence="3">Leaf</tissue>
    </source>
</reference>
<gene>
    <name evidence="3" type="ORF">QVD17_01658</name>
</gene>
<dbReference type="AlphaFoldDB" id="A0AAD8P8G7"/>
<comment type="caution">
    <text evidence="3">The sequence shown here is derived from an EMBL/GenBank/DDBJ whole genome shotgun (WGS) entry which is preliminary data.</text>
</comment>
<dbReference type="EMBL" id="JAUHHV010000001">
    <property type="protein sequence ID" value="KAK1435886.1"/>
    <property type="molecule type" value="Genomic_DNA"/>
</dbReference>
<accession>A0AAD8P8G7</accession>
<dbReference type="InterPro" id="IPR058594">
    <property type="entry name" value="PB1-like_dom_pln"/>
</dbReference>
<evidence type="ECO:0000313" key="3">
    <source>
        <dbReference type="EMBL" id="KAK1435886.1"/>
    </source>
</evidence>
<name>A0AAD8P8G7_TARER</name>
<feature type="compositionally biased region" description="Acidic residues" evidence="1">
    <location>
        <begin position="235"/>
        <end position="259"/>
    </location>
</feature>
<feature type="domain" description="PB1-like" evidence="2">
    <location>
        <begin position="22"/>
        <end position="122"/>
    </location>
</feature>
<feature type="compositionally biased region" description="Polar residues" evidence="1">
    <location>
        <begin position="271"/>
        <end position="280"/>
    </location>
</feature>
<keyword evidence="4" id="KW-1185">Reference proteome</keyword>
<feature type="region of interest" description="Disordered" evidence="1">
    <location>
        <begin position="228"/>
        <end position="282"/>
    </location>
</feature>